<feature type="domain" description="UvrD-like helicase C-terminal" evidence="10">
    <location>
        <begin position="358"/>
        <end position="432"/>
    </location>
</feature>
<feature type="domain" description="UvrD-like helicase ATP-binding" evidence="9">
    <location>
        <begin position="161"/>
        <end position="199"/>
    </location>
</feature>
<proteinExistence type="predicted"/>
<dbReference type="Pfam" id="PF13361">
    <property type="entry name" value="UvrD_C"/>
    <property type="match status" value="1"/>
</dbReference>
<evidence type="ECO:0000256" key="6">
    <source>
        <dbReference type="ARBA" id="ARBA00034617"/>
    </source>
</evidence>
<evidence type="ECO:0000259" key="10">
    <source>
        <dbReference type="Pfam" id="PF13361"/>
    </source>
</evidence>
<dbReference type="SUPFAM" id="SSF52540">
    <property type="entry name" value="P-loop containing nucleoside triphosphate hydrolases"/>
    <property type="match status" value="1"/>
</dbReference>
<reference evidence="11 12" key="1">
    <citation type="submission" date="2016-12" db="EMBL/GenBank/DDBJ databases">
        <title>Marinobacter lutaoensis whole genome sequencing.</title>
        <authorList>
            <person name="Verma A."/>
            <person name="Krishnamurthi S."/>
        </authorList>
    </citation>
    <scope>NUCLEOTIDE SEQUENCE [LARGE SCALE GENOMIC DNA]</scope>
    <source>
        <strain evidence="11 12">T5054</strain>
    </source>
</reference>
<gene>
    <name evidence="11" type="ORF">BTO32_15070</name>
</gene>
<dbReference type="Pfam" id="PF00580">
    <property type="entry name" value="UvrD-helicase"/>
    <property type="match status" value="1"/>
</dbReference>
<dbReference type="Proteomes" id="UP000189339">
    <property type="component" value="Unassembled WGS sequence"/>
</dbReference>
<keyword evidence="4" id="KW-0067">ATP-binding</keyword>
<dbReference type="GO" id="GO:0043138">
    <property type="term" value="F:3'-5' DNA helicase activity"/>
    <property type="evidence" value="ECO:0007669"/>
    <property type="project" value="UniProtKB-EC"/>
</dbReference>
<dbReference type="InterPro" id="IPR014016">
    <property type="entry name" value="UvrD-like_ATP-bd"/>
</dbReference>
<protein>
    <recommendedName>
        <fullName evidence="7">DNA 3'-5' helicase</fullName>
        <ecNumber evidence="7">5.6.2.4</ecNumber>
    </recommendedName>
</protein>
<evidence type="ECO:0000256" key="3">
    <source>
        <dbReference type="ARBA" id="ARBA00022806"/>
    </source>
</evidence>
<dbReference type="GO" id="GO:0000724">
    <property type="term" value="P:double-strand break repair via homologous recombination"/>
    <property type="evidence" value="ECO:0007669"/>
    <property type="project" value="TreeGrafter"/>
</dbReference>
<comment type="catalytic activity">
    <reaction evidence="8">
        <text>ATP + H2O = ADP + phosphate + H(+)</text>
        <dbReference type="Rhea" id="RHEA:13065"/>
        <dbReference type="ChEBI" id="CHEBI:15377"/>
        <dbReference type="ChEBI" id="CHEBI:15378"/>
        <dbReference type="ChEBI" id="CHEBI:30616"/>
        <dbReference type="ChEBI" id="CHEBI:43474"/>
        <dbReference type="ChEBI" id="CHEBI:456216"/>
        <dbReference type="EC" id="5.6.2.4"/>
    </reaction>
</comment>
<evidence type="ECO:0000313" key="12">
    <source>
        <dbReference type="Proteomes" id="UP000189339"/>
    </source>
</evidence>
<keyword evidence="1" id="KW-0547">Nucleotide-binding</keyword>
<organism evidence="11 12">
    <name type="scientific">Marinobacter lutaoensis</name>
    <dbReference type="NCBI Taxonomy" id="135739"/>
    <lineage>
        <taxon>Bacteria</taxon>
        <taxon>Pseudomonadati</taxon>
        <taxon>Pseudomonadota</taxon>
        <taxon>Gammaproteobacteria</taxon>
        <taxon>Pseudomonadales</taxon>
        <taxon>Marinobacteraceae</taxon>
        <taxon>Marinobacter</taxon>
    </lineage>
</organism>
<dbReference type="GO" id="GO:0016887">
    <property type="term" value="F:ATP hydrolysis activity"/>
    <property type="evidence" value="ECO:0007669"/>
    <property type="project" value="RHEA"/>
</dbReference>
<dbReference type="AlphaFoldDB" id="A0A1V2DPQ0"/>
<dbReference type="GO" id="GO:0003677">
    <property type="term" value="F:DNA binding"/>
    <property type="evidence" value="ECO:0007669"/>
    <property type="project" value="InterPro"/>
</dbReference>
<keyword evidence="2" id="KW-0378">Hydrolase</keyword>
<sequence>MRLRAPNLINAVTSHSLAYAQVIGNSNGYAQKLAGALDPSTGPTLTPVLIARSINISGRIGEGYPSAEQLALATLRTVEVFQTSADLVICRDHIPDDALPLHLRHPDQKDLADQIREQIVEWAHELWRRMINEYNGFPISHDTYLKVFHLRGYTVPGELWILDEYQDTAPVVADIIRNQPGQKLYIGDPYQQIYGFRRAINALHDPIERGVQSHYLTDSFRYNYQIAGLASLILRALGERNLVRGQHRPLLPVNEHESHTVICRSNLTILARAGEALLRQREVRIEGGIPERTFTRVESALALYEGRLEDVRIDAMRIAGSWDALVQQVHALGDRAGDAWSLIRLIERYATHIHIFLALVRGALQRSKRSSLNAIQFITAHKSKGREFPLVVLDEDLAPPETVMMKLRTRETLTATEREALHLLYVAITRAELGLELPNRIKTTFHELQSLFGQHLEPEDHLASDQIPESNAFRKVAQKARIERFIRQHRRP</sequence>
<evidence type="ECO:0000256" key="8">
    <source>
        <dbReference type="ARBA" id="ARBA00048988"/>
    </source>
</evidence>
<dbReference type="PANTHER" id="PTHR11070">
    <property type="entry name" value="UVRD / RECB / PCRA DNA HELICASE FAMILY MEMBER"/>
    <property type="match status" value="1"/>
</dbReference>
<dbReference type="GO" id="GO:0005524">
    <property type="term" value="F:ATP binding"/>
    <property type="evidence" value="ECO:0007669"/>
    <property type="project" value="UniProtKB-KW"/>
</dbReference>
<dbReference type="InterPro" id="IPR014017">
    <property type="entry name" value="DNA_helicase_UvrD-like_C"/>
</dbReference>
<dbReference type="EC" id="5.6.2.4" evidence="7"/>
<evidence type="ECO:0000256" key="1">
    <source>
        <dbReference type="ARBA" id="ARBA00022741"/>
    </source>
</evidence>
<dbReference type="STRING" id="135739.BTO32_15070"/>
<dbReference type="PANTHER" id="PTHR11070:SF30">
    <property type="entry name" value="F-BOX DNA HELICASE 1"/>
    <property type="match status" value="1"/>
</dbReference>
<evidence type="ECO:0000256" key="4">
    <source>
        <dbReference type="ARBA" id="ARBA00022840"/>
    </source>
</evidence>
<dbReference type="GO" id="GO:0031297">
    <property type="term" value="P:replication fork processing"/>
    <property type="evidence" value="ECO:0007669"/>
    <property type="project" value="TreeGrafter"/>
</dbReference>
<keyword evidence="3" id="KW-0347">Helicase</keyword>
<evidence type="ECO:0000256" key="2">
    <source>
        <dbReference type="ARBA" id="ARBA00022801"/>
    </source>
</evidence>
<evidence type="ECO:0000256" key="5">
    <source>
        <dbReference type="ARBA" id="ARBA00023235"/>
    </source>
</evidence>
<evidence type="ECO:0000256" key="7">
    <source>
        <dbReference type="ARBA" id="ARBA00034808"/>
    </source>
</evidence>
<evidence type="ECO:0000313" key="11">
    <source>
        <dbReference type="EMBL" id="ONF42633.1"/>
    </source>
</evidence>
<dbReference type="InterPro" id="IPR000212">
    <property type="entry name" value="DNA_helicase_UvrD/REP"/>
</dbReference>
<dbReference type="InterPro" id="IPR027417">
    <property type="entry name" value="P-loop_NTPase"/>
</dbReference>
<name>A0A1V2DPQ0_9GAMM</name>
<comment type="catalytic activity">
    <reaction evidence="6">
        <text>Couples ATP hydrolysis with the unwinding of duplex DNA by translocating in the 3'-5' direction.</text>
        <dbReference type="EC" id="5.6.2.4"/>
    </reaction>
</comment>
<keyword evidence="5" id="KW-0413">Isomerase</keyword>
<evidence type="ECO:0000259" key="9">
    <source>
        <dbReference type="Pfam" id="PF00580"/>
    </source>
</evidence>
<dbReference type="Gene3D" id="3.40.50.300">
    <property type="entry name" value="P-loop containing nucleotide triphosphate hydrolases"/>
    <property type="match status" value="2"/>
</dbReference>
<keyword evidence="12" id="KW-1185">Reference proteome</keyword>
<accession>A0A1V2DPQ0</accession>
<dbReference type="EMBL" id="MSCW01000009">
    <property type="protein sequence ID" value="ONF42633.1"/>
    <property type="molecule type" value="Genomic_DNA"/>
</dbReference>
<comment type="caution">
    <text evidence="11">The sequence shown here is derived from an EMBL/GenBank/DDBJ whole genome shotgun (WGS) entry which is preliminary data.</text>
</comment>